<dbReference type="STRING" id="190974.SAMN05216439_0414"/>
<name>A0A1H7PKH1_9EURY</name>
<proteinExistence type="inferred from homology"/>
<dbReference type="NCBIfam" id="NF011465">
    <property type="entry name" value="PRK14886.1-1"/>
    <property type="match status" value="1"/>
</dbReference>
<reference evidence="2 3" key="1">
    <citation type="submission" date="2016-10" db="EMBL/GenBank/DDBJ databases">
        <authorList>
            <person name="de Groot N.N."/>
        </authorList>
    </citation>
    <scope>NUCLEOTIDE SEQUENCE [LARGE SCALE GENOMIC DNA]</scope>
    <source>
        <strain evidence="2 3">DSM 11978</strain>
    </source>
</reference>
<dbReference type="InterPro" id="IPR036504">
    <property type="entry name" value="CGI121/TPRKB_sf"/>
</dbReference>
<dbReference type="Gene3D" id="3.30.2380.10">
    <property type="entry name" value="CGI121/TPRKB"/>
    <property type="match status" value="1"/>
</dbReference>
<sequence length="163" mass="18372">MYMENIQILGLKGTIDSVSETLNLIDGIKEDGEIIQLLNADSIASRNHIIHGVNQAILAFDRCENLAKDLSVEIVLRCSAQRQISKAFEILGLKEGYMNLCAILVNSKNHTSELSEIFSLDDNVFIPDDEILMKIYKISDIEIKNMSLEDIIIDRITKLTVNY</sequence>
<dbReference type="EMBL" id="FOAK01000015">
    <property type="protein sequence ID" value="SEL36096.1"/>
    <property type="molecule type" value="Genomic_DNA"/>
</dbReference>
<evidence type="ECO:0000313" key="2">
    <source>
        <dbReference type="EMBL" id="SEL36096.1"/>
    </source>
</evidence>
<comment type="similarity">
    <text evidence="1">Belongs to the CGI121/TPRKB family.</text>
</comment>
<gene>
    <name evidence="2" type="ORF">SAMN05216439_0414</name>
</gene>
<evidence type="ECO:0000313" key="3">
    <source>
        <dbReference type="Proteomes" id="UP000199506"/>
    </source>
</evidence>
<organism evidence="2 3">
    <name type="scientific">Methanobrevibacter gottschalkii</name>
    <dbReference type="NCBI Taxonomy" id="190974"/>
    <lineage>
        <taxon>Archaea</taxon>
        <taxon>Methanobacteriati</taxon>
        <taxon>Methanobacteriota</taxon>
        <taxon>Methanomada group</taxon>
        <taxon>Methanobacteria</taxon>
        <taxon>Methanobacteriales</taxon>
        <taxon>Methanobacteriaceae</taxon>
        <taxon>Methanobrevibacter</taxon>
    </lineage>
</organism>
<dbReference type="InterPro" id="IPR013926">
    <property type="entry name" value="CGI121/TPRKB"/>
</dbReference>
<evidence type="ECO:0000256" key="1">
    <source>
        <dbReference type="ARBA" id="ARBA00005546"/>
    </source>
</evidence>
<dbReference type="Pfam" id="PF08617">
    <property type="entry name" value="CGI-121"/>
    <property type="match status" value="1"/>
</dbReference>
<dbReference type="Proteomes" id="UP000199506">
    <property type="component" value="Unassembled WGS sequence"/>
</dbReference>
<dbReference type="AlphaFoldDB" id="A0A1H7PKH1"/>
<dbReference type="RefSeq" id="WP_257637976.1">
    <property type="nucleotide sequence ID" value="NZ_FOAK01000015.1"/>
</dbReference>
<protein>
    <submittedName>
        <fullName evidence="2">KEOPS complex subunit Cgi121</fullName>
    </submittedName>
</protein>
<dbReference type="SUPFAM" id="SSF143870">
    <property type="entry name" value="PF0523-like"/>
    <property type="match status" value="1"/>
</dbReference>
<accession>A0A1H7PKH1</accession>